<feature type="domain" description="Ion transport" evidence="7">
    <location>
        <begin position="3"/>
        <end position="120"/>
    </location>
</feature>
<sequence>MSYIIVMLVVSLLAFGLARQSITYPNEDWHWLLVRNVFYKPYFMLYGEVYADEIDTCGDEAWDSHLEKGVPITNSTYGATCVPGYWIPPVLMTFFLLVANILLMSMLIAIFNNIFDQTDEIAQQIWLFQRYRQVMEYESTPFVPPPFTPLSHAGLAIRYIRMKLSALYDKDPDRSRQKKMFDFSLKLFLNADQVEKLHDFEEDCMDDLARDKEMRKRTSNEERIQRTAERTDIILNRLNDLASKEVTTRETVGELDNRLLAIEKTQTEILDCLRSIMTSQLTTSSIPEERLCVDVRILWLKLYVISEFIVEFQTAVAESDADEATAPVAQIRLSQRYFLGYLIVCSPEQCTCIFPTGPHGSTEDPALLSPRPHDRRYGSMLSLDPANVTPVKSMSYVI</sequence>
<feature type="chain" id="PRO_5013775818" description="Ion transport domain-containing protein" evidence="6">
    <location>
        <begin position="19"/>
        <end position="398"/>
    </location>
</feature>
<reference evidence="8 9" key="1">
    <citation type="submission" date="2015-09" db="EMBL/GenBank/DDBJ databases">
        <title>Draft genome of the parasitic nematode Teladorsagia circumcincta isolate WARC Sus (inbred).</title>
        <authorList>
            <person name="Mitreva M."/>
        </authorList>
    </citation>
    <scope>NUCLEOTIDE SEQUENCE [LARGE SCALE GENOMIC DNA]</scope>
    <source>
        <strain evidence="8 9">S</strain>
    </source>
</reference>
<protein>
    <recommendedName>
        <fullName evidence="7">Ion transport domain-containing protein</fullName>
    </recommendedName>
</protein>
<name>A0A2G9UEZ1_TELCI</name>
<evidence type="ECO:0000256" key="5">
    <source>
        <dbReference type="SAM" id="Phobius"/>
    </source>
</evidence>
<dbReference type="InterPro" id="IPR005821">
    <property type="entry name" value="Ion_trans_dom"/>
</dbReference>
<dbReference type="PANTHER" id="PTHR13800">
    <property type="entry name" value="TRANSIENT RECEPTOR POTENTIAL CATION CHANNEL, SUBFAMILY M, MEMBER 6"/>
    <property type="match status" value="1"/>
</dbReference>
<dbReference type="EMBL" id="KZ346900">
    <property type="protein sequence ID" value="PIO68835.1"/>
    <property type="molecule type" value="Genomic_DNA"/>
</dbReference>
<dbReference type="InterPro" id="IPR050927">
    <property type="entry name" value="TRPM"/>
</dbReference>
<keyword evidence="4 5" id="KW-0472">Membrane</keyword>
<evidence type="ECO:0000256" key="1">
    <source>
        <dbReference type="ARBA" id="ARBA00004141"/>
    </source>
</evidence>
<evidence type="ECO:0000259" key="7">
    <source>
        <dbReference type="Pfam" id="PF00520"/>
    </source>
</evidence>
<dbReference type="GO" id="GO:0030001">
    <property type="term" value="P:metal ion transport"/>
    <property type="evidence" value="ECO:0007669"/>
    <property type="project" value="TreeGrafter"/>
</dbReference>
<dbReference type="GO" id="GO:0005261">
    <property type="term" value="F:monoatomic cation channel activity"/>
    <property type="evidence" value="ECO:0007669"/>
    <property type="project" value="TreeGrafter"/>
</dbReference>
<feature type="transmembrane region" description="Helical" evidence="5">
    <location>
        <begin position="94"/>
        <end position="115"/>
    </location>
</feature>
<accession>A0A2G9UEZ1</accession>
<dbReference type="GO" id="GO:0005886">
    <property type="term" value="C:plasma membrane"/>
    <property type="evidence" value="ECO:0007669"/>
    <property type="project" value="TreeGrafter"/>
</dbReference>
<proteinExistence type="predicted"/>
<evidence type="ECO:0000256" key="3">
    <source>
        <dbReference type="ARBA" id="ARBA00022989"/>
    </source>
</evidence>
<evidence type="ECO:0000256" key="6">
    <source>
        <dbReference type="SAM" id="SignalP"/>
    </source>
</evidence>
<comment type="subcellular location">
    <subcellularLocation>
        <location evidence="1">Membrane</location>
        <topology evidence="1">Multi-pass membrane protein</topology>
    </subcellularLocation>
</comment>
<dbReference type="Proteomes" id="UP000230423">
    <property type="component" value="Unassembled WGS sequence"/>
</dbReference>
<dbReference type="AlphaFoldDB" id="A0A2G9UEZ1"/>
<keyword evidence="2 5" id="KW-0812">Transmembrane</keyword>
<evidence type="ECO:0000313" key="9">
    <source>
        <dbReference type="Proteomes" id="UP000230423"/>
    </source>
</evidence>
<evidence type="ECO:0000256" key="2">
    <source>
        <dbReference type="ARBA" id="ARBA00022692"/>
    </source>
</evidence>
<gene>
    <name evidence="8" type="ORF">TELCIR_09362</name>
</gene>
<evidence type="ECO:0000313" key="8">
    <source>
        <dbReference type="EMBL" id="PIO68835.1"/>
    </source>
</evidence>
<feature type="signal peptide" evidence="6">
    <location>
        <begin position="1"/>
        <end position="18"/>
    </location>
</feature>
<dbReference type="Pfam" id="PF00520">
    <property type="entry name" value="Ion_trans"/>
    <property type="match status" value="1"/>
</dbReference>
<evidence type="ECO:0000256" key="4">
    <source>
        <dbReference type="ARBA" id="ARBA00023136"/>
    </source>
</evidence>
<dbReference type="OrthoDB" id="301415at2759"/>
<keyword evidence="9" id="KW-1185">Reference proteome</keyword>
<dbReference type="PANTHER" id="PTHR13800:SF44">
    <property type="entry name" value="TRANSIENT RECEPTOR POTENTIAL CHANNEL"/>
    <property type="match status" value="1"/>
</dbReference>
<keyword evidence="3 5" id="KW-1133">Transmembrane helix</keyword>
<organism evidence="8 9">
    <name type="scientific">Teladorsagia circumcincta</name>
    <name type="common">Brown stomach worm</name>
    <name type="synonym">Ostertagia circumcincta</name>
    <dbReference type="NCBI Taxonomy" id="45464"/>
    <lineage>
        <taxon>Eukaryota</taxon>
        <taxon>Metazoa</taxon>
        <taxon>Ecdysozoa</taxon>
        <taxon>Nematoda</taxon>
        <taxon>Chromadorea</taxon>
        <taxon>Rhabditida</taxon>
        <taxon>Rhabditina</taxon>
        <taxon>Rhabditomorpha</taxon>
        <taxon>Strongyloidea</taxon>
        <taxon>Trichostrongylidae</taxon>
        <taxon>Teladorsagia</taxon>
    </lineage>
</organism>
<keyword evidence="6" id="KW-0732">Signal</keyword>